<keyword evidence="2" id="KW-1185">Reference proteome</keyword>
<organism evidence="1 2">
    <name type="scientific">Dendrothele bispora (strain CBS 962.96)</name>
    <dbReference type="NCBI Taxonomy" id="1314807"/>
    <lineage>
        <taxon>Eukaryota</taxon>
        <taxon>Fungi</taxon>
        <taxon>Dikarya</taxon>
        <taxon>Basidiomycota</taxon>
        <taxon>Agaricomycotina</taxon>
        <taxon>Agaricomycetes</taxon>
        <taxon>Agaricomycetidae</taxon>
        <taxon>Agaricales</taxon>
        <taxon>Agaricales incertae sedis</taxon>
        <taxon>Dendrothele</taxon>
    </lineage>
</organism>
<proteinExistence type="predicted"/>
<evidence type="ECO:0000313" key="1">
    <source>
        <dbReference type="EMBL" id="THU97129.1"/>
    </source>
</evidence>
<dbReference type="Proteomes" id="UP000297245">
    <property type="component" value="Unassembled WGS sequence"/>
</dbReference>
<name>A0A4S8M4K0_DENBC</name>
<dbReference type="AlphaFoldDB" id="A0A4S8M4K0"/>
<reference evidence="1 2" key="1">
    <citation type="journal article" date="2019" name="Nat. Ecol. Evol.">
        <title>Megaphylogeny resolves global patterns of mushroom evolution.</title>
        <authorList>
            <person name="Varga T."/>
            <person name="Krizsan K."/>
            <person name="Foldi C."/>
            <person name="Dima B."/>
            <person name="Sanchez-Garcia M."/>
            <person name="Sanchez-Ramirez S."/>
            <person name="Szollosi G.J."/>
            <person name="Szarkandi J.G."/>
            <person name="Papp V."/>
            <person name="Albert L."/>
            <person name="Andreopoulos W."/>
            <person name="Angelini C."/>
            <person name="Antonin V."/>
            <person name="Barry K.W."/>
            <person name="Bougher N.L."/>
            <person name="Buchanan P."/>
            <person name="Buyck B."/>
            <person name="Bense V."/>
            <person name="Catcheside P."/>
            <person name="Chovatia M."/>
            <person name="Cooper J."/>
            <person name="Damon W."/>
            <person name="Desjardin D."/>
            <person name="Finy P."/>
            <person name="Geml J."/>
            <person name="Haridas S."/>
            <person name="Hughes K."/>
            <person name="Justo A."/>
            <person name="Karasinski D."/>
            <person name="Kautmanova I."/>
            <person name="Kiss B."/>
            <person name="Kocsube S."/>
            <person name="Kotiranta H."/>
            <person name="LaButti K.M."/>
            <person name="Lechner B.E."/>
            <person name="Liimatainen K."/>
            <person name="Lipzen A."/>
            <person name="Lukacs Z."/>
            <person name="Mihaltcheva S."/>
            <person name="Morgado L.N."/>
            <person name="Niskanen T."/>
            <person name="Noordeloos M.E."/>
            <person name="Ohm R.A."/>
            <person name="Ortiz-Santana B."/>
            <person name="Ovrebo C."/>
            <person name="Racz N."/>
            <person name="Riley R."/>
            <person name="Savchenko A."/>
            <person name="Shiryaev A."/>
            <person name="Soop K."/>
            <person name="Spirin V."/>
            <person name="Szebenyi C."/>
            <person name="Tomsovsky M."/>
            <person name="Tulloss R.E."/>
            <person name="Uehling J."/>
            <person name="Grigoriev I.V."/>
            <person name="Vagvolgyi C."/>
            <person name="Papp T."/>
            <person name="Martin F.M."/>
            <person name="Miettinen O."/>
            <person name="Hibbett D.S."/>
            <person name="Nagy L.G."/>
        </authorList>
    </citation>
    <scope>NUCLEOTIDE SEQUENCE [LARGE SCALE GENOMIC DNA]</scope>
    <source>
        <strain evidence="1 2">CBS 962.96</strain>
    </source>
</reference>
<evidence type="ECO:0000313" key="2">
    <source>
        <dbReference type="Proteomes" id="UP000297245"/>
    </source>
</evidence>
<sequence length="261" mass="28579">MSTSMNHDEYQALVYAAWSLNGRFGTEDDNRGPTQNGFLTEPLSLNHSGQPDEFGGNVHTSDDLNTNLSIDPSLPEFSPWDGTDATADGVSPTTPLMTPDISPTTPDLSPTIPSTLLPLDLQVLRLFLDTFSLEGGDERGLDGDINQIQDTIINKDECTTNTSTPSINIESSQIQGLGIDSTVNAQVPQPNIGRQVNTCFRATVPRTFKRHVSTVHEKPLGTIRLPQPDFSDYPEWLQSRLSALNDTAARVWEQQTRSNGI</sequence>
<gene>
    <name evidence="1" type="ORF">K435DRAFT_796812</name>
</gene>
<protein>
    <submittedName>
        <fullName evidence="1">Uncharacterized protein</fullName>
    </submittedName>
</protein>
<accession>A0A4S8M4K0</accession>
<dbReference type="EMBL" id="ML179162">
    <property type="protein sequence ID" value="THU97129.1"/>
    <property type="molecule type" value="Genomic_DNA"/>
</dbReference>
<dbReference type="OrthoDB" id="6508643at2759"/>